<dbReference type="Pfam" id="PF13302">
    <property type="entry name" value="Acetyltransf_3"/>
    <property type="match status" value="1"/>
</dbReference>
<organism evidence="2 3">
    <name type="scientific">Evansella cellulosilytica (strain ATCC 21833 / DSM 2522 / FERM P-1141 / JCM 9156 / N-4)</name>
    <name type="common">Bacillus cellulosilyticus</name>
    <dbReference type="NCBI Taxonomy" id="649639"/>
    <lineage>
        <taxon>Bacteria</taxon>
        <taxon>Bacillati</taxon>
        <taxon>Bacillota</taxon>
        <taxon>Bacilli</taxon>
        <taxon>Bacillales</taxon>
        <taxon>Bacillaceae</taxon>
        <taxon>Evansella</taxon>
    </lineage>
</organism>
<dbReference type="InterPro" id="IPR051908">
    <property type="entry name" value="Ribosomal_N-acetyltransferase"/>
</dbReference>
<gene>
    <name evidence="2" type="ordered locus">Bcell_0904</name>
</gene>
<dbReference type="HOGENOM" id="CLU_013985_3_0_9"/>
<evidence type="ECO:0000313" key="2">
    <source>
        <dbReference type="EMBL" id="ADU29180.1"/>
    </source>
</evidence>
<evidence type="ECO:0000313" key="3">
    <source>
        <dbReference type="Proteomes" id="UP000001401"/>
    </source>
</evidence>
<dbReference type="GO" id="GO:0008999">
    <property type="term" value="F:protein-N-terminal-alanine acetyltransferase activity"/>
    <property type="evidence" value="ECO:0007669"/>
    <property type="project" value="TreeGrafter"/>
</dbReference>
<dbReference type="RefSeq" id="WP_013487521.1">
    <property type="nucleotide sequence ID" value="NC_014829.1"/>
</dbReference>
<proteinExistence type="predicted"/>
<dbReference type="Proteomes" id="UP000001401">
    <property type="component" value="Chromosome"/>
</dbReference>
<keyword evidence="3" id="KW-1185">Reference proteome</keyword>
<dbReference type="GO" id="GO:1990189">
    <property type="term" value="F:protein N-terminal-serine acetyltransferase activity"/>
    <property type="evidence" value="ECO:0007669"/>
    <property type="project" value="TreeGrafter"/>
</dbReference>
<protein>
    <submittedName>
        <fullName evidence="2">GCN5-related N-acetyltransferase</fullName>
    </submittedName>
</protein>
<dbReference type="EMBL" id="CP002394">
    <property type="protein sequence ID" value="ADU29180.1"/>
    <property type="molecule type" value="Genomic_DNA"/>
</dbReference>
<dbReference type="KEGG" id="bco:Bcell_0904"/>
<name>E6U1D3_EVAC2</name>
<dbReference type="STRING" id="649639.Bcell_0904"/>
<accession>E6U1D3</accession>
<keyword evidence="2" id="KW-0808">Transferase</keyword>
<dbReference type="GO" id="GO:0005737">
    <property type="term" value="C:cytoplasm"/>
    <property type="evidence" value="ECO:0007669"/>
    <property type="project" value="TreeGrafter"/>
</dbReference>
<dbReference type="AlphaFoldDB" id="E6U1D3"/>
<dbReference type="PROSITE" id="PS51186">
    <property type="entry name" value="GNAT"/>
    <property type="match status" value="1"/>
</dbReference>
<dbReference type="PANTHER" id="PTHR43441">
    <property type="entry name" value="RIBOSOMAL-PROTEIN-SERINE ACETYLTRANSFERASE"/>
    <property type="match status" value="1"/>
</dbReference>
<dbReference type="SUPFAM" id="SSF55729">
    <property type="entry name" value="Acyl-CoA N-acyltransferases (Nat)"/>
    <property type="match status" value="1"/>
</dbReference>
<dbReference type="eggNOG" id="COG1670">
    <property type="taxonomic scope" value="Bacteria"/>
</dbReference>
<sequence>MIELPTEFYTERLMIRMPLPGDGEKVFKAINASITELKPWLPFAQKQQTLEDVEENIREAHVKFLSREDLRLLIFSRETGELIGCSGLHRINWDIPKCEIGYWIDTRYSGKGYMTEAITRITEYAFKEIKAKRVEICCDEQNDRSRAVAERLDFTLDAILKNDDLSPDGKQVRNTCIYSKVTDQDNK</sequence>
<evidence type="ECO:0000259" key="1">
    <source>
        <dbReference type="PROSITE" id="PS51186"/>
    </source>
</evidence>
<reference evidence="2 3" key="1">
    <citation type="submission" date="2010-12" db="EMBL/GenBank/DDBJ databases">
        <title>Complete sequence of Bacillus cellulosilyticus DSM 2522.</title>
        <authorList>
            <consortium name="US DOE Joint Genome Institute"/>
            <person name="Lucas S."/>
            <person name="Copeland A."/>
            <person name="Lapidus A."/>
            <person name="Cheng J.-F."/>
            <person name="Bruce D."/>
            <person name="Goodwin L."/>
            <person name="Pitluck S."/>
            <person name="Chertkov O."/>
            <person name="Detter J.C."/>
            <person name="Han C."/>
            <person name="Tapia R."/>
            <person name="Land M."/>
            <person name="Hauser L."/>
            <person name="Jeffries C."/>
            <person name="Kyrpides N."/>
            <person name="Ivanova N."/>
            <person name="Mikhailova N."/>
            <person name="Brumm P."/>
            <person name="Mead D."/>
            <person name="Woyke T."/>
        </authorList>
    </citation>
    <scope>NUCLEOTIDE SEQUENCE [LARGE SCALE GENOMIC DNA]</scope>
    <source>
        <strain evidence="3">ATCC 21833 / DSM 2522 / FERM P-1141 / JCM 9156 / N-4</strain>
    </source>
</reference>
<dbReference type="InterPro" id="IPR000182">
    <property type="entry name" value="GNAT_dom"/>
</dbReference>
<feature type="domain" description="N-acetyltransferase" evidence="1">
    <location>
        <begin position="32"/>
        <end position="173"/>
    </location>
</feature>
<dbReference type="InterPro" id="IPR016181">
    <property type="entry name" value="Acyl_CoA_acyltransferase"/>
</dbReference>
<dbReference type="Gene3D" id="3.40.630.30">
    <property type="match status" value="1"/>
</dbReference>
<dbReference type="OrthoDB" id="9799321at2"/>
<dbReference type="PANTHER" id="PTHR43441:SF3">
    <property type="entry name" value="ACETYLTRANSFERASE"/>
    <property type="match status" value="1"/>
</dbReference>